<accession>D1QSP0</accession>
<protein>
    <recommendedName>
        <fullName evidence="3">5-formyltetrahydrofolate cyclo-ligase</fullName>
    </recommendedName>
</protein>
<name>D1QSP0_9BACT</name>
<dbReference type="STRING" id="649760.HMPREF0971_02001"/>
<evidence type="ECO:0000313" key="2">
    <source>
        <dbReference type="Proteomes" id="UP000004079"/>
    </source>
</evidence>
<organism evidence="1 2">
    <name type="scientific">Segatella oris F0302</name>
    <dbReference type="NCBI Taxonomy" id="649760"/>
    <lineage>
        <taxon>Bacteria</taxon>
        <taxon>Pseudomonadati</taxon>
        <taxon>Bacteroidota</taxon>
        <taxon>Bacteroidia</taxon>
        <taxon>Bacteroidales</taxon>
        <taxon>Prevotellaceae</taxon>
        <taxon>Segatella</taxon>
    </lineage>
</organism>
<dbReference type="HOGENOM" id="CLU_187664_0_0_10"/>
<gene>
    <name evidence="1" type="ORF">HMPREF0971_02001</name>
</gene>
<reference evidence="1 2" key="1">
    <citation type="submission" date="2009-11" db="EMBL/GenBank/DDBJ databases">
        <authorList>
            <person name="Weinstock G."/>
            <person name="Sodergren E."/>
            <person name="Clifton S."/>
            <person name="Fulton L."/>
            <person name="Fulton B."/>
            <person name="Courtney L."/>
            <person name="Fronick C."/>
            <person name="Harrison M."/>
            <person name="Strong C."/>
            <person name="Farmer C."/>
            <person name="Delahaunty K."/>
            <person name="Markovic C."/>
            <person name="Hall O."/>
            <person name="Minx P."/>
            <person name="Tomlinson C."/>
            <person name="Mitreva M."/>
            <person name="Nelson J."/>
            <person name="Hou S."/>
            <person name="Wollam A."/>
            <person name="Pepin K.H."/>
            <person name="Johnson M."/>
            <person name="Bhonagiri V."/>
            <person name="Nash W.E."/>
            <person name="Warren W."/>
            <person name="Chinwalla A."/>
            <person name="Mardis E.R."/>
            <person name="Wilson R.K."/>
        </authorList>
    </citation>
    <scope>NUCLEOTIDE SEQUENCE [LARGE SCALE GENOMIC DNA]</scope>
    <source>
        <strain evidence="1 2">F0302</strain>
    </source>
</reference>
<proteinExistence type="predicted"/>
<dbReference type="EMBL" id="ACUZ02000034">
    <property type="protein sequence ID" value="EFB31721.1"/>
    <property type="molecule type" value="Genomic_DNA"/>
</dbReference>
<evidence type="ECO:0000313" key="1">
    <source>
        <dbReference type="EMBL" id="EFB31721.1"/>
    </source>
</evidence>
<evidence type="ECO:0008006" key="3">
    <source>
        <dbReference type="Google" id="ProtNLM"/>
    </source>
</evidence>
<dbReference type="AlphaFoldDB" id="D1QSP0"/>
<comment type="caution">
    <text evidence="1">The sequence shown here is derived from an EMBL/GenBank/DDBJ whole genome shotgun (WGS) entry which is preliminary data.</text>
</comment>
<sequence length="91" mass="10174">MTKNNNNPEQPITDISVYIAALQTTYRPASAPADATHFFSTAEVVDAIKEIDPSAKVSPTQIFKGLRQAGFDFCNRPGAHGLEFKWMFRER</sequence>
<dbReference type="Proteomes" id="UP000004079">
    <property type="component" value="Unassembled WGS sequence"/>
</dbReference>
<dbReference type="RefSeq" id="WP_004373759.1">
    <property type="nucleotide sequence ID" value="NZ_GG703886.1"/>
</dbReference>